<evidence type="ECO:0000256" key="3">
    <source>
        <dbReference type="ARBA" id="ARBA00003485"/>
    </source>
</evidence>
<dbReference type="Proteomes" id="UP001056834">
    <property type="component" value="Chromosome"/>
</dbReference>
<proteinExistence type="inferred from homology"/>
<dbReference type="EC" id="4.2.3.4" evidence="7 18"/>
<comment type="subcellular location">
    <subcellularLocation>
        <location evidence="4 18">Cytoplasm</location>
    </subcellularLocation>
</comment>
<keyword evidence="11 18" id="KW-0479">Metal-binding</keyword>
<feature type="binding site" evidence="18">
    <location>
        <position position="152"/>
    </location>
    <ligand>
        <name>NAD(+)</name>
        <dbReference type="ChEBI" id="CHEBI:57540"/>
    </ligand>
</feature>
<dbReference type="EMBL" id="CP097762">
    <property type="protein sequence ID" value="URJ25046.1"/>
    <property type="molecule type" value="Genomic_DNA"/>
</dbReference>
<evidence type="ECO:0000256" key="14">
    <source>
        <dbReference type="ARBA" id="ARBA00023027"/>
    </source>
</evidence>
<feature type="binding site" evidence="18">
    <location>
        <begin position="130"/>
        <end position="131"/>
    </location>
    <ligand>
        <name>NAD(+)</name>
        <dbReference type="ChEBI" id="CHEBI:57540"/>
    </ligand>
</feature>
<dbReference type="Pfam" id="PF24621">
    <property type="entry name" value="DHQS_C"/>
    <property type="match status" value="1"/>
</dbReference>
<feature type="binding site" evidence="18">
    <location>
        <position position="265"/>
    </location>
    <ligand>
        <name>Zn(2+)</name>
        <dbReference type="ChEBI" id="CHEBI:29105"/>
    </ligand>
</feature>
<evidence type="ECO:0000256" key="2">
    <source>
        <dbReference type="ARBA" id="ARBA00001911"/>
    </source>
</evidence>
<comment type="cofactor">
    <cofactor evidence="2 18">
        <name>NAD(+)</name>
        <dbReference type="ChEBI" id="CHEBI:57540"/>
    </cofactor>
</comment>
<feature type="domain" description="3-dehydroquinate synthase N-terminal" evidence="19">
    <location>
        <begin position="67"/>
        <end position="180"/>
    </location>
</feature>
<evidence type="ECO:0000259" key="20">
    <source>
        <dbReference type="Pfam" id="PF24621"/>
    </source>
</evidence>
<evidence type="ECO:0000256" key="7">
    <source>
        <dbReference type="ARBA" id="ARBA00013031"/>
    </source>
</evidence>
<evidence type="ECO:0000256" key="11">
    <source>
        <dbReference type="ARBA" id="ARBA00022723"/>
    </source>
</evidence>
<keyword evidence="22" id="KW-1185">Reference proteome</keyword>
<name>A0ABY4ST50_9ENTR</name>
<comment type="function">
    <text evidence="3 18">Catalyzes the conversion of 3-deoxy-D-arabino-heptulosonate 7-phosphate (DAHP) to dehydroquinate (DHQ).</text>
</comment>
<evidence type="ECO:0000256" key="12">
    <source>
        <dbReference type="ARBA" id="ARBA00022741"/>
    </source>
</evidence>
<evidence type="ECO:0000313" key="22">
    <source>
        <dbReference type="Proteomes" id="UP001056834"/>
    </source>
</evidence>
<dbReference type="CDD" id="cd08195">
    <property type="entry name" value="DHQS"/>
    <property type="match status" value="1"/>
</dbReference>
<feature type="binding site" evidence="18">
    <location>
        <begin position="106"/>
        <end position="110"/>
    </location>
    <ligand>
        <name>NAD(+)</name>
        <dbReference type="ChEBI" id="CHEBI:57540"/>
    </ligand>
</feature>
<reference evidence="21" key="1">
    <citation type="submission" date="2022-05" db="EMBL/GenBank/DDBJ databases">
        <title>Impact of host demography and evolutionary history on endosymbiont molecular evolution: a test in carpenter ants (Genus Camponotus) and their Blochmannia endosymbionts.</title>
        <authorList>
            <person name="Manthey J.D."/>
            <person name="Giron J.C."/>
            <person name="Hruska J.P."/>
        </authorList>
    </citation>
    <scope>NUCLEOTIDE SEQUENCE</scope>
    <source>
        <strain evidence="21">C-006</strain>
    </source>
</reference>
<keyword evidence="14 18" id="KW-0520">NAD</keyword>
<sequence length="362" mass="40703">MEKIIVRLHKKTYPIIITNKLFDDFSSFWPININDQIVFITNNKVAPIYLDKLTTLLNRSGIKTDQLILPDGEKNKSLNILNQIFTKLLKNNYDRVNTILIAVGGGVIGDITGFAAATYQRGIRFIQVPTTLLSQVDAAIGGKTGINHTLGKNMIGAFYQPIAVLINPSVLHTLKTKDFSAGLAEIIKYAIALDANFFNWLENNLNNLLTLNPSTMTYCIRRCCELKKYIVELDEYDQHARSSLNLGHTYGHAIESYQKYAQWSHGEAVSAGIIMAINAALHLKQFDKNDAKRVILLLKRANLPVQGPKNMTPKNYMKYMIRDKKSNSTQINLVLPIAIGKVKTFFNVKPEVISLSIQNNSY</sequence>
<dbReference type="InterPro" id="IPR016037">
    <property type="entry name" value="DHQ_synth_AroB"/>
</dbReference>
<evidence type="ECO:0000313" key="21">
    <source>
        <dbReference type="EMBL" id="URJ25046.1"/>
    </source>
</evidence>
<evidence type="ECO:0000256" key="5">
    <source>
        <dbReference type="ARBA" id="ARBA00004661"/>
    </source>
</evidence>
<dbReference type="InterPro" id="IPR030963">
    <property type="entry name" value="DHQ_synth_fam"/>
</dbReference>
<dbReference type="HAMAP" id="MF_00110">
    <property type="entry name" value="DHQ_synthase"/>
    <property type="match status" value="1"/>
</dbReference>
<evidence type="ECO:0000256" key="16">
    <source>
        <dbReference type="ARBA" id="ARBA00023239"/>
    </source>
</evidence>
<evidence type="ECO:0000256" key="10">
    <source>
        <dbReference type="ARBA" id="ARBA00022605"/>
    </source>
</evidence>
<organism evidence="21 22">
    <name type="scientific">Candidatus Blochmannia ocreatus</name>
    <name type="common">nom. nud.</name>
    <dbReference type="NCBI Taxonomy" id="251538"/>
    <lineage>
        <taxon>Bacteria</taxon>
        <taxon>Pseudomonadati</taxon>
        <taxon>Pseudomonadota</taxon>
        <taxon>Gammaproteobacteria</taxon>
        <taxon>Enterobacterales</taxon>
        <taxon>Enterobacteriaceae</taxon>
        <taxon>ant endosymbionts</taxon>
        <taxon>Candidatus Blochmanniella</taxon>
    </lineage>
</organism>
<comment type="pathway">
    <text evidence="5 18">Metabolic intermediate biosynthesis; chorismate biosynthesis; chorismate from D-erythrose 4-phosphate and phosphoenolpyruvate: step 2/7.</text>
</comment>
<dbReference type="Pfam" id="PF01761">
    <property type="entry name" value="DHQ_synthase"/>
    <property type="match status" value="1"/>
</dbReference>
<evidence type="ECO:0000259" key="19">
    <source>
        <dbReference type="Pfam" id="PF01761"/>
    </source>
</evidence>
<feature type="domain" description="3-dehydroquinate synthase C-terminal" evidence="20">
    <location>
        <begin position="182"/>
        <end position="326"/>
    </location>
</feature>
<dbReference type="InterPro" id="IPR056179">
    <property type="entry name" value="DHQS_C"/>
</dbReference>
<comment type="caution">
    <text evidence="18">Lacks conserved residue(s) required for the propagation of feature annotation.</text>
</comment>
<dbReference type="Gene3D" id="1.20.1090.10">
    <property type="entry name" value="Dehydroquinate synthase-like - alpha domain"/>
    <property type="match status" value="1"/>
</dbReference>
<evidence type="ECO:0000256" key="8">
    <source>
        <dbReference type="ARBA" id="ARBA00017684"/>
    </source>
</evidence>
<dbReference type="PANTHER" id="PTHR43622">
    <property type="entry name" value="3-DEHYDROQUINATE SYNTHASE"/>
    <property type="match status" value="1"/>
</dbReference>
<protein>
    <recommendedName>
        <fullName evidence="8 18">3-dehydroquinate synthase</fullName>
        <shortName evidence="18">DHQS</shortName>
        <ecNumber evidence="7 18">4.2.3.4</ecNumber>
    </recommendedName>
</protein>
<keyword evidence="10 18" id="KW-0028">Amino-acid biosynthesis</keyword>
<feature type="binding site" evidence="18">
    <location>
        <position position="185"/>
    </location>
    <ligand>
        <name>Zn(2+)</name>
        <dbReference type="ChEBI" id="CHEBI:29105"/>
    </ligand>
</feature>
<accession>A0ABY4ST50</accession>
<feature type="binding site" evidence="18">
    <location>
        <position position="248"/>
    </location>
    <ligand>
        <name>Zn(2+)</name>
        <dbReference type="ChEBI" id="CHEBI:29105"/>
    </ligand>
</feature>
<keyword evidence="15 18" id="KW-0057">Aromatic amino acid biosynthesis</keyword>
<dbReference type="Gene3D" id="3.40.50.1970">
    <property type="match status" value="1"/>
</dbReference>
<dbReference type="SUPFAM" id="SSF56796">
    <property type="entry name" value="Dehydroquinate synthase-like"/>
    <property type="match status" value="1"/>
</dbReference>
<keyword evidence="12 18" id="KW-0547">Nucleotide-binding</keyword>
<keyword evidence="17 18" id="KW-0170">Cobalt</keyword>
<feature type="binding site" evidence="18">
    <location>
        <position position="143"/>
    </location>
    <ligand>
        <name>NAD(+)</name>
        <dbReference type="ChEBI" id="CHEBI:57540"/>
    </ligand>
</feature>
<evidence type="ECO:0000256" key="6">
    <source>
        <dbReference type="ARBA" id="ARBA00005412"/>
    </source>
</evidence>
<gene>
    <name evidence="18 21" type="primary">aroB</name>
    <name evidence="21" type="ORF">M9405_02790</name>
</gene>
<dbReference type="RefSeq" id="WP_250223177.1">
    <property type="nucleotide sequence ID" value="NZ_CP097762.1"/>
</dbReference>
<keyword evidence="16 18" id="KW-0456">Lyase</keyword>
<dbReference type="PIRSF" id="PIRSF001455">
    <property type="entry name" value="DHQ_synth"/>
    <property type="match status" value="1"/>
</dbReference>
<comment type="catalytic activity">
    <reaction evidence="1 18">
        <text>7-phospho-2-dehydro-3-deoxy-D-arabino-heptonate = 3-dehydroquinate + phosphate</text>
        <dbReference type="Rhea" id="RHEA:21968"/>
        <dbReference type="ChEBI" id="CHEBI:32364"/>
        <dbReference type="ChEBI" id="CHEBI:43474"/>
        <dbReference type="ChEBI" id="CHEBI:58394"/>
        <dbReference type="EC" id="4.2.3.4"/>
    </reaction>
</comment>
<evidence type="ECO:0000256" key="18">
    <source>
        <dbReference type="HAMAP-Rule" id="MF_00110"/>
    </source>
</evidence>
<evidence type="ECO:0000256" key="9">
    <source>
        <dbReference type="ARBA" id="ARBA00022490"/>
    </source>
</evidence>
<feature type="binding site" evidence="18">
    <location>
        <begin position="71"/>
        <end position="76"/>
    </location>
    <ligand>
        <name>NAD(+)</name>
        <dbReference type="ChEBI" id="CHEBI:57540"/>
    </ligand>
</feature>
<dbReference type="InterPro" id="IPR030960">
    <property type="entry name" value="DHQS/DOIS_N"/>
</dbReference>
<evidence type="ECO:0000256" key="13">
    <source>
        <dbReference type="ARBA" id="ARBA00022833"/>
    </source>
</evidence>
<comment type="similarity">
    <text evidence="6 18">Belongs to the sugar phosphate cyclases superfamily. Dehydroquinate synthase family.</text>
</comment>
<dbReference type="NCBIfam" id="TIGR01357">
    <property type="entry name" value="aroB"/>
    <property type="match status" value="1"/>
</dbReference>
<evidence type="ECO:0000256" key="17">
    <source>
        <dbReference type="ARBA" id="ARBA00023285"/>
    </source>
</evidence>
<evidence type="ECO:0000256" key="1">
    <source>
        <dbReference type="ARBA" id="ARBA00001393"/>
    </source>
</evidence>
<evidence type="ECO:0000256" key="15">
    <source>
        <dbReference type="ARBA" id="ARBA00023141"/>
    </source>
</evidence>
<keyword evidence="13 18" id="KW-0862">Zinc</keyword>
<dbReference type="InterPro" id="IPR050071">
    <property type="entry name" value="Dehydroquinate_synthase"/>
</dbReference>
<comment type="cofactor">
    <cofactor evidence="18">
        <name>Co(2+)</name>
        <dbReference type="ChEBI" id="CHEBI:48828"/>
    </cofactor>
    <cofactor evidence="18">
        <name>Zn(2+)</name>
        <dbReference type="ChEBI" id="CHEBI:29105"/>
    </cofactor>
    <text evidence="18">Binds 1 divalent metal cation per subunit. Can use either Co(2+) or Zn(2+).</text>
</comment>
<keyword evidence="9 18" id="KW-0963">Cytoplasm</keyword>
<dbReference type="GO" id="GO:0003856">
    <property type="term" value="F:3-dehydroquinate synthase activity"/>
    <property type="evidence" value="ECO:0007669"/>
    <property type="project" value="UniProtKB-EC"/>
</dbReference>
<dbReference type="PANTHER" id="PTHR43622:SF7">
    <property type="entry name" value="3-DEHYDROQUINATE SYNTHASE, CHLOROPLASTIC"/>
    <property type="match status" value="1"/>
</dbReference>
<evidence type="ECO:0000256" key="4">
    <source>
        <dbReference type="ARBA" id="ARBA00004496"/>
    </source>
</evidence>